<protein>
    <recommendedName>
        <fullName evidence="4">Molecular chaperone DnaJ</fullName>
    </recommendedName>
</protein>
<comment type="caution">
    <text evidence="2">The sequence shown here is derived from an EMBL/GenBank/DDBJ whole genome shotgun (WGS) entry which is preliminary data.</text>
</comment>
<proteinExistence type="predicted"/>
<sequence length="52" mass="5168">MTTSDNPEEVPPGTPGAGEDLCRRCAGRGHVDGKTCPECDGSGKVIAPIGGA</sequence>
<keyword evidence="3" id="KW-1185">Reference proteome</keyword>
<feature type="region of interest" description="Disordered" evidence="1">
    <location>
        <begin position="1"/>
        <end position="20"/>
    </location>
</feature>
<dbReference type="InterPro" id="IPR036410">
    <property type="entry name" value="HSP_DnaJ_Cys-rich_dom_sf"/>
</dbReference>
<name>A0ABW2UJ17_9RHOB</name>
<dbReference type="Gene3D" id="6.20.20.10">
    <property type="match status" value="1"/>
</dbReference>
<dbReference type="SUPFAM" id="SSF57938">
    <property type="entry name" value="DnaJ/Hsp40 cysteine-rich domain"/>
    <property type="match status" value="1"/>
</dbReference>
<dbReference type="Proteomes" id="UP001596516">
    <property type="component" value="Unassembled WGS sequence"/>
</dbReference>
<gene>
    <name evidence="2" type="ORF">ACFQXB_10885</name>
</gene>
<evidence type="ECO:0000256" key="1">
    <source>
        <dbReference type="SAM" id="MobiDB-lite"/>
    </source>
</evidence>
<evidence type="ECO:0000313" key="3">
    <source>
        <dbReference type="Proteomes" id="UP001596516"/>
    </source>
</evidence>
<reference evidence="3" key="1">
    <citation type="journal article" date="2019" name="Int. J. Syst. Evol. Microbiol.">
        <title>The Global Catalogue of Microorganisms (GCM) 10K type strain sequencing project: providing services to taxonomists for standard genome sequencing and annotation.</title>
        <authorList>
            <consortium name="The Broad Institute Genomics Platform"/>
            <consortium name="The Broad Institute Genome Sequencing Center for Infectious Disease"/>
            <person name="Wu L."/>
            <person name="Ma J."/>
        </authorList>
    </citation>
    <scope>NUCLEOTIDE SEQUENCE [LARGE SCALE GENOMIC DNA]</scope>
    <source>
        <strain evidence="3">CGMCC 1.12750</strain>
    </source>
</reference>
<organism evidence="2 3">
    <name type="scientific">Plastorhodobacter daqingensis</name>
    <dbReference type="NCBI Taxonomy" id="1387281"/>
    <lineage>
        <taxon>Bacteria</taxon>
        <taxon>Pseudomonadati</taxon>
        <taxon>Pseudomonadota</taxon>
        <taxon>Alphaproteobacteria</taxon>
        <taxon>Rhodobacterales</taxon>
        <taxon>Paracoccaceae</taxon>
        <taxon>Plastorhodobacter</taxon>
    </lineage>
</organism>
<dbReference type="EMBL" id="JBHTFQ010000005">
    <property type="protein sequence ID" value="MFC7704697.1"/>
    <property type="molecule type" value="Genomic_DNA"/>
</dbReference>
<evidence type="ECO:0008006" key="4">
    <source>
        <dbReference type="Google" id="ProtNLM"/>
    </source>
</evidence>
<evidence type="ECO:0000313" key="2">
    <source>
        <dbReference type="EMBL" id="MFC7704697.1"/>
    </source>
</evidence>
<accession>A0ABW2UJ17</accession>
<dbReference type="RefSeq" id="WP_377403284.1">
    <property type="nucleotide sequence ID" value="NZ_JBHTFQ010000005.1"/>
</dbReference>